<proteinExistence type="predicted"/>
<sequence length="282" mass="32243">MSTTPTPEETTQYPTMDMLCTVPTEIKSNSFFFYKKGDEKAEKFYTEELKRLHHSSVTIGKSVLTEKEYEWEKGSIRNPSPHIEGAPAEEYIKLYVSGVLVDDMFNMMAPFVPCEGKVESKYAGLHTLIKSFVDERFKFPKLYSRFKKFTNIVDITDLKKELGDAVTDVSKCITMKKQFIGEKPFTTQMVVFGVQREITVKVPVKDQYGCDTEEKKEEKTQQIFLFGIVPNGICDFTDVPIFDIDDGFSFKFGRGYSSAGAEYYNESYASWKLGDKSKPVLN</sequence>
<name>A0A3G4ZUC0_9VIRU</name>
<protein>
    <submittedName>
        <fullName evidence="1">Uncharacterized protein</fullName>
    </submittedName>
</protein>
<accession>A0A3G4ZUC0</accession>
<organism evidence="1">
    <name type="scientific">Edafosvirus sp</name>
    <dbReference type="NCBI Taxonomy" id="2487765"/>
    <lineage>
        <taxon>Viruses</taxon>
        <taxon>Varidnaviria</taxon>
        <taxon>Bamfordvirae</taxon>
        <taxon>Nucleocytoviricota</taxon>
        <taxon>Megaviricetes</taxon>
        <taxon>Imitervirales</taxon>
        <taxon>Mimiviridae</taxon>
        <taxon>Klosneuvirinae</taxon>
    </lineage>
</organism>
<dbReference type="EMBL" id="MK072081">
    <property type="protein sequence ID" value="AYV78506.1"/>
    <property type="molecule type" value="Genomic_DNA"/>
</dbReference>
<evidence type="ECO:0000313" key="1">
    <source>
        <dbReference type="EMBL" id="AYV78506.1"/>
    </source>
</evidence>
<reference evidence="1" key="1">
    <citation type="submission" date="2018-10" db="EMBL/GenBank/DDBJ databases">
        <title>Hidden diversity of soil giant viruses.</title>
        <authorList>
            <person name="Schulz F."/>
            <person name="Alteio L."/>
            <person name="Goudeau D."/>
            <person name="Ryan E.M."/>
            <person name="Malmstrom R.R."/>
            <person name="Blanchard J."/>
            <person name="Woyke T."/>
        </authorList>
    </citation>
    <scope>NUCLEOTIDE SEQUENCE</scope>
    <source>
        <strain evidence="1">EDV1</strain>
    </source>
</reference>
<gene>
    <name evidence="1" type="ORF">Edafosvirus16_5</name>
</gene>